<dbReference type="GO" id="GO:0006508">
    <property type="term" value="P:proteolysis"/>
    <property type="evidence" value="ECO:0007669"/>
    <property type="project" value="UniProtKB-KW"/>
</dbReference>
<sequence length="306" mass="33249">MRKGFGFIVSALLFSTLSACVSDDTAKTSGSHLATVSSSDHRPAKELFGAAATASHQLPEALGSYAKGCQAGAAQLPETGPTWQAMRLSRNRNWGQPVLVDFLEDLSRKAAQMPGWNGIYVGDMSQPRGGPMTSGHASHQIGLDADIWMLPARRLDLSRSERESLSSISMRRAAGAYTNDSWTPQHHALLKAAASDPRVARIFVFPGAKVQMCKDEKGDRSWLRKIRPWWGHHYHFHVRLNCPKGDKYCVDQAPPPPGDGCDDAQDWVNNILNPPPPDPNATPAKPKPPITLGSLPAQCSTVLSAR</sequence>
<keyword evidence="12" id="KW-1185">Reference proteome</keyword>
<keyword evidence="2" id="KW-0479">Metal-binding</keyword>
<dbReference type="NCBIfam" id="NF006947">
    <property type="entry name" value="PRK09429.1"/>
    <property type="match status" value="1"/>
</dbReference>
<keyword evidence="1" id="KW-0645">Protease</keyword>
<evidence type="ECO:0000256" key="9">
    <source>
        <dbReference type="SAM" id="MobiDB-lite"/>
    </source>
</evidence>
<accession>A0A1I3Y3U2</accession>
<keyword evidence="6" id="KW-0862">Zinc</keyword>
<protein>
    <submittedName>
        <fullName evidence="11">Penicillin-insensitive murein endopeptidase</fullName>
    </submittedName>
</protein>
<dbReference type="AlphaFoldDB" id="A0A1I3Y3U2"/>
<evidence type="ECO:0000256" key="6">
    <source>
        <dbReference type="ARBA" id="ARBA00022833"/>
    </source>
</evidence>
<dbReference type="PROSITE" id="PS51257">
    <property type="entry name" value="PROKAR_LIPOPROTEIN"/>
    <property type="match status" value="1"/>
</dbReference>
<dbReference type="PIRSF" id="PIRSF018455">
    <property type="entry name" value="MepA"/>
    <property type="match status" value="1"/>
</dbReference>
<keyword evidence="8" id="KW-1015">Disulfide bond</keyword>
<dbReference type="OrthoDB" id="1467367at2"/>
<feature type="chain" id="PRO_5011543958" evidence="10">
    <location>
        <begin position="22"/>
        <end position="306"/>
    </location>
</feature>
<dbReference type="InterPro" id="IPR009045">
    <property type="entry name" value="Zn_M74/Hedgehog-like"/>
</dbReference>
<dbReference type="Proteomes" id="UP000199630">
    <property type="component" value="Unassembled WGS sequence"/>
</dbReference>
<evidence type="ECO:0000256" key="10">
    <source>
        <dbReference type="SAM" id="SignalP"/>
    </source>
</evidence>
<evidence type="ECO:0000256" key="1">
    <source>
        <dbReference type="ARBA" id="ARBA00022670"/>
    </source>
</evidence>
<dbReference type="STRING" id="588602.SAMN04487991_4254"/>
<dbReference type="GO" id="GO:0030288">
    <property type="term" value="C:outer membrane-bounded periplasmic space"/>
    <property type="evidence" value="ECO:0007669"/>
    <property type="project" value="InterPro"/>
</dbReference>
<feature type="region of interest" description="Disordered" evidence="9">
    <location>
        <begin position="270"/>
        <end position="295"/>
    </location>
</feature>
<keyword evidence="3 10" id="KW-0732">Signal</keyword>
<evidence type="ECO:0000256" key="7">
    <source>
        <dbReference type="ARBA" id="ARBA00023049"/>
    </source>
</evidence>
<dbReference type="SUPFAM" id="SSF55166">
    <property type="entry name" value="Hedgehog/DD-peptidase"/>
    <property type="match status" value="1"/>
</dbReference>
<reference evidence="12" key="1">
    <citation type="submission" date="2016-10" db="EMBL/GenBank/DDBJ databases">
        <authorList>
            <person name="Varghese N."/>
            <person name="Submissions S."/>
        </authorList>
    </citation>
    <scope>NUCLEOTIDE SEQUENCE [LARGE SCALE GENOMIC DNA]</scope>
    <source>
        <strain evidence="12">DSM 26471</strain>
    </source>
</reference>
<evidence type="ECO:0000256" key="3">
    <source>
        <dbReference type="ARBA" id="ARBA00022729"/>
    </source>
</evidence>
<evidence type="ECO:0000256" key="4">
    <source>
        <dbReference type="ARBA" id="ARBA00022764"/>
    </source>
</evidence>
<dbReference type="GO" id="GO:0008237">
    <property type="term" value="F:metallopeptidase activity"/>
    <property type="evidence" value="ECO:0007669"/>
    <property type="project" value="UniProtKB-KW"/>
</dbReference>
<evidence type="ECO:0000313" key="11">
    <source>
        <dbReference type="EMBL" id="SFK26518.1"/>
    </source>
</evidence>
<gene>
    <name evidence="11" type="ORF">SAMN04487991_4254</name>
</gene>
<evidence type="ECO:0000256" key="8">
    <source>
        <dbReference type="PIRSR" id="PIRSR018455-2"/>
    </source>
</evidence>
<name>A0A1I3Y3U2_9RHOB</name>
<feature type="signal peptide" evidence="10">
    <location>
        <begin position="1"/>
        <end position="21"/>
    </location>
</feature>
<feature type="disulfide bond" evidence="8">
    <location>
        <begin position="242"/>
        <end position="249"/>
    </location>
</feature>
<proteinExistence type="predicted"/>
<dbReference type="Pfam" id="PF03411">
    <property type="entry name" value="Peptidase_M74"/>
    <property type="match status" value="1"/>
</dbReference>
<dbReference type="EMBL" id="FORH01000012">
    <property type="protein sequence ID" value="SFK26518.1"/>
    <property type="molecule type" value="Genomic_DNA"/>
</dbReference>
<feature type="compositionally biased region" description="Pro residues" evidence="9">
    <location>
        <begin position="273"/>
        <end position="289"/>
    </location>
</feature>
<keyword evidence="5" id="KW-0378">Hydrolase</keyword>
<keyword evidence="4" id="KW-0574">Periplasm</keyword>
<feature type="disulfide bond" evidence="8">
    <location>
        <begin position="69"/>
        <end position="299"/>
    </location>
</feature>
<evidence type="ECO:0000313" key="12">
    <source>
        <dbReference type="Proteomes" id="UP000199630"/>
    </source>
</evidence>
<dbReference type="Gene3D" id="3.30.1380.10">
    <property type="match status" value="1"/>
</dbReference>
<dbReference type="GO" id="GO:0004252">
    <property type="term" value="F:serine-type endopeptidase activity"/>
    <property type="evidence" value="ECO:0007669"/>
    <property type="project" value="InterPro"/>
</dbReference>
<organism evidence="11 12">
    <name type="scientific">Celeribacter neptunius</name>
    <dbReference type="NCBI Taxonomy" id="588602"/>
    <lineage>
        <taxon>Bacteria</taxon>
        <taxon>Pseudomonadati</taxon>
        <taxon>Pseudomonadota</taxon>
        <taxon>Alphaproteobacteria</taxon>
        <taxon>Rhodobacterales</taxon>
        <taxon>Roseobacteraceae</taxon>
        <taxon>Celeribacter</taxon>
    </lineage>
</organism>
<feature type="disulfide bond" evidence="8">
    <location>
        <begin position="213"/>
        <end position="261"/>
    </location>
</feature>
<evidence type="ECO:0000256" key="5">
    <source>
        <dbReference type="ARBA" id="ARBA00022801"/>
    </source>
</evidence>
<evidence type="ECO:0000256" key="2">
    <source>
        <dbReference type="ARBA" id="ARBA00022723"/>
    </source>
</evidence>
<dbReference type="GO" id="GO:0046872">
    <property type="term" value="F:metal ion binding"/>
    <property type="evidence" value="ECO:0007669"/>
    <property type="project" value="UniProtKB-KW"/>
</dbReference>
<dbReference type="InterPro" id="IPR005073">
    <property type="entry name" value="Peptidase_M74"/>
</dbReference>
<keyword evidence="7" id="KW-0482">Metalloprotease</keyword>